<comment type="caution">
    <text evidence="1">The sequence shown here is derived from an EMBL/GenBank/DDBJ whole genome shotgun (WGS) entry which is preliminary data.</text>
</comment>
<dbReference type="RefSeq" id="WP_123212920.1">
    <property type="nucleotide sequence ID" value="NZ_RJVO01000009.1"/>
</dbReference>
<proteinExistence type="predicted"/>
<evidence type="ECO:0000313" key="1">
    <source>
        <dbReference type="EMBL" id="ROH86524.1"/>
    </source>
</evidence>
<dbReference type="EMBL" id="RJVO01000009">
    <property type="protein sequence ID" value="ROH86524.1"/>
    <property type="molecule type" value="Genomic_DNA"/>
</dbReference>
<dbReference type="Proteomes" id="UP000282106">
    <property type="component" value="Unassembled WGS sequence"/>
</dbReference>
<protein>
    <submittedName>
        <fullName evidence="1">Uncharacterized protein</fullName>
    </submittedName>
</protein>
<dbReference type="AlphaFoldDB" id="A0A3N0V1V1"/>
<keyword evidence="2" id="KW-1185">Reference proteome</keyword>
<sequence length="201" mass="22567">MSKLILDFLKSGIEPFPDPTYGEGYRCSAYLKDGTFLPCVMLRKASPVVELAIRRFDQERKGKGIFGSRKSDGYESIVKNFVASGNRVNHYDIERVEPSRFAIPLSLLKQVEGETTMAWTGFVFEMHDGKLFSYGTSFGVEFFGLPNGYGFENVVSVHNHSYVSPNGALCSLAQGMGAQPNDYNRSLVIRERPYFVCHYDA</sequence>
<evidence type="ECO:0000313" key="2">
    <source>
        <dbReference type="Proteomes" id="UP000282106"/>
    </source>
</evidence>
<accession>A0A3N0V1V1</accession>
<reference evidence="1 2" key="1">
    <citation type="submission" date="2018-10" db="EMBL/GenBank/DDBJ databases">
        <authorList>
            <person name="Chen W.-M."/>
        </authorList>
    </citation>
    <scope>NUCLEOTIDE SEQUENCE [LARGE SCALE GENOMIC DNA]</scope>
    <source>
        <strain evidence="1 2">THS-13</strain>
    </source>
</reference>
<name>A0A3N0V1V1_9GAMM</name>
<organism evidence="1 2">
    <name type="scientific">Stagnimonas aquatica</name>
    <dbReference type="NCBI Taxonomy" id="2689987"/>
    <lineage>
        <taxon>Bacteria</taxon>
        <taxon>Pseudomonadati</taxon>
        <taxon>Pseudomonadota</taxon>
        <taxon>Gammaproteobacteria</taxon>
        <taxon>Nevskiales</taxon>
        <taxon>Nevskiaceae</taxon>
        <taxon>Stagnimonas</taxon>
    </lineage>
</organism>
<gene>
    <name evidence="1" type="ORF">ED208_15950</name>
</gene>
<dbReference type="InParanoid" id="A0A3N0V1V1"/>